<sequence>MKKLKVGRQSTAGKAINMFLRELEKTIPEDVTGNQWSVGDKVSVKMPSGVVIPEIEIVSILHKSKSCKLYDSSTGTHFSSLLI</sequence>
<reference evidence="1" key="1">
    <citation type="journal article" date="2015" name="Genome Announc.">
        <title>Draft Genome Sequence of Tolypothrix boutellei Strain VB521301.</title>
        <authorList>
            <person name="Chandrababunaidu M.M."/>
            <person name="Singh D."/>
            <person name="Sen D."/>
            <person name="Bhan S."/>
            <person name="Das S."/>
            <person name="Gupta A."/>
            <person name="Adhikary S.P."/>
            <person name="Tripathy S."/>
        </authorList>
    </citation>
    <scope>NUCLEOTIDE SEQUENCE</scope>
    <source>
        <strain evidence="1">VB521301</strain>
    </source>
</reference>
<comment type="caution">
    <text evidence="1">The sequence shown here is derived from an EMBL/GenBank/DDBJ whole genome shotgun (WGS) entry which is preliminary data.</text>
</comment>
<accession>A0A0C1NBI2</accession>
<proteinExistence type="predicted"/>
<feature type="non-terminal residue" evidence="1">
    <location>
        <position position="83"/>
    </location>
</feature>
<dbReference type="AlphaFoldDB" id="A0A0C1NBI2"/>
<evidence type="ECO:0000313" key="1">
    <source>
        <dbReference type="EMBL" id="KIE09981.1"/>
    </source>
</evidence>
<gene>
    <name evidence="1" type="ORF">DA73_0224140</name>
</gene>
<dbReference type="EMBL" id="JHEG02000051">
    <property type="protein sequence ID" value="KIE09981.1"/>
    <property type="molecule type" value="Genomic_DNA"/>
</dbReference>
<organism evidence="1">
    <name type="scientific">Tolypothrix bouteillei VB521301</name>
    <dbReference type="NCBI Taxonomy" id="1479485"/>
    <lineage>
        <taxon>Bacteria</taxon>
        <taxon>Bacillati</taxon>
        <taxon>Cyanobacteriota</taxon>
        <taxon>Cyanophyceae</taxon>
        <taxon>Nostocales</taxon>
        <taxon>Tolypothrichaceae</taxon>
        <taxon>Tolypothrix</taxon>
    </lineage>
</organism>
<name>A0A0C1NBI2_9CYAN</name>
<protein>
    <submittedName>
        <fullName evidence="1">Uncharacterized protein</fullName>
    </submittedName>
</protein>